<evidence type="ECO:0000313" key="3">
    <source>
        <dbReference type="EMBL" id="KAK2556641.1"/>
    </source>
</evidence>
<feature type="compositionally biased region" description="Polar residues" evidence="2">
    <location>
        <begin position="20"/>
        <end position="34"/>
    </location>
</feature>
<comment type="caution">
    <text evidence="3">The sequence shown here is derived from an EMBL/GenBank/DDBJ whole genome shotgun (WGS) entry which is preliminary data.</text>
</comment>
<accession>A0AAD9Q947</accession>
<name>A0AAD9Q947_ACRCE</name>
<gene>
    <name evidence="3" type="ORF">P5673_021190</name>
</gene>
<organism evidence="3 4">
    <name type="scientific">Acropora cervicornis</name>
    <name type="common">Staghorn coral</name>
    <dbReference type="NCBI Taxonomy" id="6130"/>
    <lineage>
        <taxon>Eukaryota</taxon>
        <taxon>Metazoa</taxon>
        <taxon>Cnidaria</taxon>
        <taxon>Anthozoa</taxon>
        <taxon>Hexacorallia</taxon>
        <taxon>Scleractinia</taxon>
        <taxon>Astrocoeniina</taxon>
        <taxon>Acroporidae</taxon>
        <taxon>Acropora</taxon>
    </lineage>
</organism>
<dbReference type="AlphaFoldDB" id="A0AAD9Q947"/>
<protein>
    <submittedName>
        <fullName evidence="3">Uncharacterized protein</fullName>
    </submittedName>
</protein>
<proteinExistence type="predicted"/>
<dbReference type="Proteomes" id="UP001249851">
    <property type="component" value="Unassembled WGS sequence"/>
</dbReference>
<reference evidence="3" key="1">
    <citation type="journal article" date="2023" name="G3 (Bethesda)">
        <title>Whole genome assembly and annotation of the endangered Caribbean coral Acropora cervicornis.</title>
        <authorList>
            <person name="Selwyn J.D."/>
            <person name="Vollmer S.V."/>
        </authorList>
    </citation>
    <scope>NUCLEOTIDE SEQUENCE</scope>
    <source>
        <strain evidence="3">K2</strain>
    </source>
</reference>
<feature type="coiled-coil region" evidence="1">
    <location>
        <begin position="245"/>
        <end position="272"/>
    </location>
</feature>
<keyword evidence="1" id="KW-0175">Coiled coil</keyword>
<evidence type="ECO:0000256" key="1">
    <source>
        <dbReference type="SAM" id="Coils"/>
    </source>
</evidence>
<evidence type="ECO:0000313" key="4">
    <source>
        <dbReference type="Proteomes" id="UP001249851"/>
    </source>
</evidence>
<reference evidence="3" key="2">
    <citation type="journal article" date="2023" name="Science">
        <title>Genomic signatures of disease resistance in endangered staghorn corals.</title>
        <authorList>
            <person name="Vollmer S.V."/>
            <person name="Selwyn J.D."/>
            <person name="Despard B.A."/>
            <person name="Roesel C.L."/>
        </authorList>
    </citation>
    <scope>NUCLEOTIDE SEQUENCE</scope>
    <source>
        <strain evidence="3">K2</strain>
    </source>
</reference>
<sequence length="377" mass="44142">MDSGKFGSMETLSSLDSLCTSVGTSDSLTSSEFSYSGEDRQDNELPPQDTRTQWEVGELSPGSYCRYKCYPLENEQRASDWNPKASKGIVVRKGCKDCQWTIVSFFRNPKRFIQKMDSAANLCRERREQFILLEVLPFLEESWGRCSESNKDIYELLAKLSHSVSSGQVVRHSLRLLLHLICRDNFEKGHGSLLDLEEIMRSSIFSPQGVFRREKQSERTLKLFVYSRILLLLLRPEVRHGELLIGDVENDLKKIVEELRRHQKQVENKKKDTLRYSIELILALFSNSFLIESREISPKAERMEKFLEECQEFCRNPNKESKDLKILQTLKEKKKTLEWDELHFVLYYLHGKVCNVPHFKPLSYRYRKNTFPGSLFR</sequence>
<dbReference type="EMBL" id="JARQWQ010000054">
    <property type="protein sequence ID" value="KAK2556641.1"/>
    <property type="molecule type" value="Genomic_DNA"/>
</dbReference>
<evidence type="ECO:0000256" key="2">
    <source>
        <dbReference type="SAM" id="MobiDB-lite"/>
    </source>
</evidence>
<feature type="region of interest" description="Disordered" evidence="2">
    <location>
        <begin position="20"/>
        <end position="51"/>
    </location>
</feature>
<keyword evidence="4" id="KW-1185">Reference proteome</keyword>